<feature type="transmembrane region" description="Helical" evidence="1">
    <location>
        <begin position="172"/>
        <end position="191"/>
    </location>
</feature>
<evidence type="ECO:0000259" key="3">
    <source>
        <dbReference type="Pfam" id="PF04536"/>
    </source>
</evidence>
<accession>A0A0S4XNY0</accession>
<proteinExistence type="predicted"/>
<evidence type="ECO:0000313" key="4">
    <source>
        <dbReference type="EMBL" id="CUV65933.1"/>
    </source>
</evidence>
<keyword evidence="1" id="KW-0472">Membrane</keyword>
<sequence>MKIFKSIILLMLLACLAFSAPTFPQLNNSRVIDDAGIFDANQEMALDKKLANHETNTSNQIVVVTIKSLDGYDISDYGYQLGRHWGIGQKDKNNGVLLIIAPNERKVRIEVGYGLEGALPDATSKTIIQNDILPLFKKGSYYDGVNSGIDKIILAVKGEYTPARSTNESSSIGFILFPILFIAIIFINAMPKDKDSKKRIIPAIITGSIAGAISWMMFFVLGVSVFIAVIVFLITLFSSKSDWTSGNYPTSGGFSNSSGSFGGSDFGGFNSGGGSFGGGGASGYW</sequence>
<feature type="signal peptide" evidence="2">
    <location>
        <begin position="1"/>
        <end position="19"/>
    </location>
</feature>
<dbReference type="EMBL" id="FAXN01000054">
    <property type="protein sequence ID" value="CUV65933.1"/>
    <property type="molecule type" value="Genomic_DNA"/>
</dbReference>
<evidence type="ECO:0000256" key="1">
    <source>
        <dbReference type="SAM" id="Phobius"/>
    </source>
</evidence>
<protein>
    <recommendedName>
        <fullName evidence="3">TPM domain-containing protein</fullName>
    </recommendedName>
</protein>
<keyword evidence="1" id="KW-1133">Transmembrane helix</keyword>
<dbReference type="InterPro" id="IPR007621">
    <property type="entry name" value="TPM_dom"/>
</dbReference>
<feature type="transmembrane region" description="Helical" evidence="1">
    <location>
        <begin position="212"/>
        <end position="237"/>
    </location>
</feature>
<dbReference type="Pfam" id="PF04536">
    <property type="entry name" value="TPM_phosphatase"/>
    <property type="match status" value="1"/>
</dbReference>
<feature type="chain" id="PRO_5006630018" description="TPM domain-containing protein" evidence="2">
    <location>
        <begin position="20"/>
        <end position="285"/>
    </location>
</feature>
<evidence type="ECO:0000256" key="2">
    <source>
        <dbReference type="SAM" id="SignalP"/>
    </source>
</evidence>
<name>A0A0S4XNY0_9BACT</name>
<feature type="domain" description="TPM" evidence="3">
    <location>
        <begin position="31"/>
        <end position="153"/>
    </location>
</feature>
<organism evidence="4">
    <name type="scientific">Sulfurovum sp. enrichment culture clone C5</name>
    <dbReference type="NCBI Taxonomy" id="497650"/>
    <lineage>
        <taxon>Bacteria</taxon>
        <taxon>Pseudomonadati</taxon>
        <taxon>Campylobacterota</taxon>
        <taxon>Epsilonproteobacteria</taxon>
        <taxon>Campylobacterales</taxon>
        <taxon>Sulfurovaceae</taxon>
        <taxon>Sulfurovum</taxon>
        <taxon>environmental samples</taxon>
    </lineage>
</organism>
<gene>
    <name evidence="4" type="ORF">BN3087_520002</name>
</gene>
<keyword evidence="1" id="KW-0812">Transmembrane</keyword>
<dbReference type="PANTHER" id="PTHR30373">
    <property type="entry name" value="UPF0603 PROTEIN YGCG"/>
    <property type="match status" value="1"/>
</dbReference>
<keyword evidence="2" id="KW-0732">Signal</keyword>
<reference evidence="4" key="1">
    <citation type="submission" date="2015-11" db="EMBL/GenBank/DDBJ databases">
        <authorList>
            <person name="Zhang Y."/>
            <person name="Guo Z."/>
        </authorList>
    </citation>
    <scope>NUCLEOTIDE SEQUENCE</scope>
    <source>
        <strain evidence="4">BN30871</strain>
    </source>
</reference>
<dbReference type="PANTHER" id="PTHR30373:SF2">
    <property type="entry name" value="UPF0603 PROTEIN YGCG"/>
    <property type="match status" value="1"/>
</dbReference>
<dbReference type="AlphaFoldDB" id="A0A0S4XNY0"/>
<dbReference type="Gene3D" id="3.10.310.50">
    <property type="match status" value="1"/>
</dbReference>